<sequence length="179" mass="19503">MAASKTSLSVPLILAISIILIRCAEGRDHLVGGRVGAWKVPSSETESLNKWAESSRFQVGDYLVWEYDGKKDSVLQVTRDAYHSCNTTRPIEEYRNGETKVRLDRSGPFYFISGAEGHCEKGQKLIVVVMAPRRNKQNALASPAPSPAEVEAPAISPTSSATTRKGSMLVVLGVIFLVI</sequence>
<evidence type="ECO:0000256" key="4">
    <source>
        <dbReference type="ARBA" id="ARBA00022729"/>
    </source>
</evidence>
<evidence type="ECO:0000256" key="8">
    <source>
        <dbReference type="ARBA" id="ARBA00023288"/>
    </source>
</evidence>
<comment type="caution">
    <text evidence="13">The sequence shown here is derived from an EMBL/GenBank/DDBJ whole genome shotgun (WGS) entry which is preliminary data.</text>
</comment>
<proteinExistence type="inferred from homology"/>
<name>A0AAD3SBW4_NEPGR</name>
<evidence type="ECO:0000256" key="5">
    <source>
        <dbReference type="ARBA" id="ARBA00023136"/>
    </source>
</evidence>
<evidence type="ECO:0000256" key="1">
    <source>
        <dbReference type="ARBA" id="ARBA00004609"/>
    </source>
</evidence>
<feature type="domain" description="Phytocyanin" evidence="12">
    <location>
        <begin position="27"/>
        <end position="131"/>
    </location>
</feature>
<evidence type="ECO:0000256" key="2">
    <source>
        <dbReference type="ARBA" id="ARBA00022475"/>
    </source>
</evidence>
<dbReference type="SUPFAM" id="SSF49503">
    <property type="entry name" value="Cupredoxins"/>
    <property type="match status" value="1"/>
</dbReference>
<dbReference type="PANTHER" id="PTHR33021">
    <property type="entry name" value="BLUE COPPER PROTEIN"/>
    <property type="match status" value="1"/>
</dbReference>
<evidence type="ECO:0000313" key="13">
    <source>
        <dbReference type="EMBL" id="GMH08006.1"/>
    </source>
</evidence>
<keyword evidence="14" id="KW-1185">Reference proteome</keyword>
<dbReference type="PANTHER" id="PTHR33021:SF197">
    <property type="entry name" value="EARLY NODULIN-LIKE PROTEIN 13"/>
    <property type="match status" value="1"/>
</dbReference>
<dbReference type="InterPro" id="IPR039391">
    <property type="entry name" value="Phytocyanin-like"/>
</dbReference>
<dbReference type="GO" id="GO:0009055">
    <property type="term" value="F:electron transfer activity"/>
    <property type="evidence" value="ECO:0007669"/>
    <property type="project" value="InterPro"/>
</dbReference>
<feature type="region of interest" description="Disordered" evidence="10">
    <location>
        <begin position="138"/>
        <end position="161"/>
    </location>
</feature>
<dbReference type="InterPro" id="IPR003245">
    <property type="entry name" value="Phytocyanin_dom"/>
</dbReference>
<dbReference type="CDD" id="cd11019">
    <property type="entry name" value="OsENODL1_like"/>
    <property type="match status" value="1"/>
</dbReference>
<evidence type="ECO:0000313" key="14">
    <source>
        <dbReference type="Proteomes" id="UP001279734"/>
    </source>
</evidence>
<keyword evidence="2" id="KW-1003">Cell membrane</keyword>
<accession>A0AAD3SBW4</accession>
<keyword evidence="3" id="KW-0336">GPI-anchor</keyword>
<dbReference type="Proteomes" id="UP001279734">
    <property type="component" value="Unassembled WGS sequence"/>
</dbReference>
<feature type="compositionally biased region" description="Low complexity" evidence="10">
    <location>
        <begin position="141"/>
        <end position="157"/>
    </location>
</feature>
<evidence type="ECO:0000256" key="3">
    <source>
        <dbReference type="ARBA" id="ARBA00022622"/>
    </source>
</evidence>
<protein>
    <recommendedName>
        <fullName evidence="12">Phytocyanin domain-containing protein</fullName>
    </recommendedName>
</protein>
<dbReference type="InterPro" id="IPR008972">
    <property type="entry name" value="Cupredoxin"/>
</dbReference>
<feature type="chain" id="PRO_5041925088" description="Phytocyanin domain-containing protein" evidence="11">
    <location>
        <begin position="27"/>
        <end position="179"/>
    </location>
</feature>
<reference evidence="13" key="1">
    <citation type="submission" date="2023-05" db="EMBL/GenBank/DDBJ databases">
        <title>Nepenthes gracilis genome sequencing.</title>
        <authorList>
            <person name="Fukushima K."/>
        </authorList>
    </citation>
    <scope>NUCLEOTIDE SEQUENCE</scope>
    <source>
        <strain evidence="13">SING2019-196</strain>
    </source>
</reference>
<keyword evidence="5" id="KW-0472">Membrane</keyword>
<keyword evidence="7" id="KW-0325">Glycoprotein</keyword>
<keyword evidence="8" id="KW-0449">Lipoprotein</keyword>
<evidence type="ECO:0000256" key="10">
    <source>
        <dbReference type="SAM" id="MobiDB-lite"/>
    </source>
</evidence>
<comment type="similarity">
    <text evidence="9">Belongs to the early nodulin-like (ENODL) family.</text>
</comment>
<keyword evidence="4 11" id="KW-0732">Signal</keyword>
<evidence type="ECO:0000259" key="12">
    <source>
        <dbReference type="PROSITE" id="PS51485"/>
    </source>
</evidence>
<dbReference type="GO" id="GO:0098552">
    <property type="term" value="C:side of membrane"/>
    <property type="evidence" value="ECO:0007669"/>
    <property type="project" value="UniProtKB-KW"/>
</dbReference>
<keyword evidence="6" id="KW-1015">Disulfide bond</keyword>
<organism evidence="13 14">
    <name type="scientific">Nepenthes gracilis</name>
    <name type="common">Slender pitcher plant</name>
    <dbReference type="NCBI Taxonomy" id="150966"/>
    <lineage>
        <taxon>Eukaryota</taxon>
        <taxon>Viridiplantae</taxon>
        <taxon>Streptophyta</taxon>
        <taxon>Embryophyta</taxon>
        <taxon>Tracheophyta</taxon>
        <taxon>Spermatophyta</taxon>
        <taxon>Magnoliopsida</taxon>
        <taxon>eudicotyledons</taxon>
        <taxon>Gunneridae</taxon>
        <taxon>Pentapetalae</taxon>
        <taxon>Caryophyllales</taxon>
        <taxon>Nepenthaceae</taxon>
        <taxon>Nepenthes</taxon>
    </lineage>
</organism>
<dbReference type="InterPro" id="IPR041846">
    <property type="entry name" value="ENL_dom"/>
</dbReference>
<evidence type="ECO:0000256" key="9">
    <source>
        <dbReference type="ARBA" id="ARBA00035011"/>
    </source>
</evidence>
<feature type="signal peptide" evidence="11">
    <location>
        <begin position="1"/>
        <end position="26"/>
    </location>
</feature>
<dbReference type="EMBL" id="BSYO01000007">
    <property type="protein sequence ID" value="GMH08006.1"/>
    <property type="molecule type" value="Genomic_DNA"/>
</dbReference>
<gene>
    <name evidence="13" type="ORF">Nepgr_009846</name>
</gene>
<evidence type="ECO:0000256" key="7">
    <source>
        <dbReference type="ARBA" id="ARBA00023180"/>
    </source>
</evidence>
<dbReference type="GO" id="GO:0005886">
    <property type="term" value="C:plasma membrane"/>
    <property type="evidence" value="ECO:0007669"/>
    <property type="project" value="UniProtKB-SubCell"/>
</dbReference>
<comment type="subcellular location">
    <subcellularLocation>
        <location evidence="1">Cell membrane</location>
        <topology evidence="1">Lipid-anchor</topology>
        <topology evidence="1">GPI-anchor</topology>
    </subcellularLocation>
</comment>
<dbReference type="AlphaFoldDB" id="A0AAD3SBW4"/>
<evidence type="ECO:0000256" key="11">
    <source>
        <dbReference type="SAM" id="SignalP"/>
    </source>
</evidence>
<dbReference type="FunFam" id="2.60.40.420:FF:000069">
    <property type="entry name" value="Early nodulin-like protein 1"/>
    <property type="match status" value="1"/>
</dbReference>
<evidence type="ECO:0000256" key="6">
    <source>
        <dbReference type="ARBA" id="ARBA00023157"/>
    </source>
</evidence>
<dbReference type="PROSITE" id="PS51485">
    <property type="entry name" value="PHYTOCYANIN"/>
    <property type="match status" value="1"/>
</dbReference>
<dbReference type="Gene3D" id="2.60.40.420">
    <property type="entry name" value="Cupredoxins - blue copper proteins"/>
    <property type="match status" value="1"/>
</dbReference>
<dbReference type="Pfam" id="PF02298">
    <property type="entry name" value="Cu_bind_like"/>
    <property type="match status" value="1"/>
</dbReference>